<organism evidence="8">
    <name type="scientific">Ignisphaera aggregans</name>
    <dbReference type="NCBI Taxonomy" id="334771"/>
    <lineage>
        <taxon>Archaea</taxon>
        <taxon>Thermoproteota</taxon>
        <taxon>Thermoprotei</taxon>
        <taxon>Desulfurococcales</taxon>
        <taxon>Desulfurococcaceae</taxon>
        <taxon>Ignisphaera</taxon>
    </lineage>
</organism>
<dbReference type="GO" id="GO:0018491">
    <property type="term" value="F:2-oxobutyrate synthase activity"/>
    <property type="evidence" value="ECO:0007669"/>
    <property type="project" value="UniProtKB-ARBA"/>
</dbReference>
<feature type="domain" description="Transketolase N-terminal" evidence="7">
    <location>
        <begin position="38"/>
        <end position="253"/>
    </location>
</feature>
<comment type="catalytic activity">
    <reaction evidence="6">
        <text>a 2-oxocarboxylate + 2 oxidized [2Fe-2S]-[ferredoxin] + CoA = an acyl-CoA + 2 reduced [2Fe-2S]-[ferredoxin] + CO2 + H(+)</text>
        <dbReference type="Rhea" id="RHEA:42316"/>
        <dbReference type="Rhea" id="RHEA-COMP:10000"/>
        <dbReference type="Rhea" id="RHEA-COMP:10001"/>
        <dbReference type="ChEBI" id="CHEBI:15378"/>
        <dbReference type="ChEBI" id="CHEBI:16526"/>
        <dbReference type="ChEBI" id="CHEBI:33737"/>
        <dbReference type="ChEBI" id="CHEBI:33738"/>
        <dbReference type="ChEBI" id="CHEBI:35179"/>
        <dbReference type="ChEBI" id="CHEBI:57287"/>
        <dbReference type="ChEBI" id="CHEBI:58342"/>
        <dbReference type="EC" id="1.2.7.11"/>
    </reaction>
</comment>
<sequence length="261" mass="28321">MVRGDAKPILKLGEVVELEKIAAVIEEARKNLLTMYEHEKHVHLDSSLSSLEIIATLLLRYVKKSSADPVNRDWLILSKGHAAPALYAVLAELGTITKSELVNINSTTSVLQNHPEITIPGVDISTGSLAQGLSIGVGIATWIKRVGGSGRVYTIIGDGEQDEGQVWEAITHAAALGLDNLIVIVDWNGHQLDGSTKEVKPKDYLPFVWRAVGWKVLWANGHNVSSLIIAIEEALESDRPVVIFAQTSRKNGAREANSNVS</sequence>
<dbReference type="InterPro" id="IPR029061">
    <property type="entry name" value="THDP-binding"/>
</dbReference>
<keyword evidence="5" id="KW-0786">Thiamine pyrophosphate</keyword>
<comment type="subunit">
    <text evidence="3">Heterodimer composed of an alpha and a beta subunit.</text>
</comment>
<evidence type="ECO:0000313" key="8">
    <source>
        <dbReference type="EMBL" id="HGI87738.1"/>
    </source>
</evidence>
<evidence type="ECO:0000256" key="3">
    <source>
        <dbReference type="ARBA" id="ARBA00011631"/>
    </source>
</evidence>
<dbReference type="Pfam" id="PF00456">
    <property type="entry name" value="Transketolase_N"/>
    <property type="match status" value="1"/>
</dbReference>
<evidence type="ECO:0000256" key="1">
    <source>
        <dbReference type="ARBA" id="ARBA00001964"/>
    </source>
</evidence>
<protein>
    <recommendedName>
        <fullName evidence="4">2-oxoacid oxidoreductase (ferredoxin)</fullName>
        <ecNumber evidence="4">1.2.7.11</ecNumber>
    </recommendedName>
</protein>
<dbReference type="GO" id="GO:0019164">
    <property type="term" value="F:pyruvate synthase activity"/>
    <property type="evidence" value="ECO:0007669"/>
    <property type="project" value="UniProtKB-ARBA"/>
</dbReference>
<dbReference type="AlphaFoldDB" id="A0A7C4FCH5"/>
<dbReference type="PANTHER" id="PTHR47514">
    <property type="entry name" value="TRANSKETOLASE N-TERMINAL SECTION-RELATED"/>
    <property type="match status" value="1"/>
</dbReference>
<name>A0A7C4FCH5_9CREN</name>
<dbReference type="EC" id="1.2.7.11" evidence="4"/>
<evidence type="ECO:0000256" key="4">
    <source>
        <dbReference type="ARBA" id="ARBA00012691"/>
    </source>
</evidence>
<comment type="cofactor">
    <cofactor evidence="1">
        <name>thiamine diphosphate</name>
        <dbReference type="ChEBI" id="CHEBI:58937"/>
    </cofactor>
</comment>
<dbReference type="PANTHER" id="PTHR47514:SF1">
    <property type="entry name" value="TRANSKETOLASE N-TERMINAL SECTION-RELATED"/>
    <property type="match status" value="1"/>
</dbReference>
<dbReference type="Gene3D" id="3.40.50.970">
    <property type="match status" value="1"/>
</dbReference>
<evidence type="ECO:0000256" key="6">
    <source>
        <dbReference type="ARBA" id="ARBA00048893"/>
    </source>
</evidence>
<accession>A0A7C4FCH5</accession>
<evidence type="ECO:0000256" key="5">
    <source>
        <dbReference type="ARBA" id="ARBA00023052"/>
    </source>
</evidence>
<evidence type="ECO:0000256" key="2">
    <source>
        <dbReference type="ARBA" id="ARBA00007131"/>
    </source>
</evidence>
<evidence type="ECO:0000259" key="7">
    <source>
        <dbReference type="Pfam" id="PF00456"/>
    </source>
</evidence>
<dbReference type="EMBL" id="DTFF01000043">
    <property type="protein sequence ID" value="HGI87738.1"/>
    <property type="molecule type" value="Genomic_DNA"/>
</dbReference>
<reference evidence="8" key="1">
    <citation type="journal article" date="2020" name="mSystems">
        <title>Genome- and Community-Level Interaction Insights into Carbon Utilization and Element Cycling Functions of Hydrothermarchaeota in Hydrothermal Sediment.</title>
        <authorList>
            <person name="Zhou Z."/>
            <person name="Liu Y."/>
            <person name="Xu W."/>
            <person name="Pan J."/>
            <person name="Luo Z.H."/>
            <person name="Li M."/>
        </authorList>
    </citation>
    <scope>NUCLEOTIDE SEQUENCE [LARGE SCALE GENOMIC DNA]</scope>
    <source>
        <strain evidence="8">SpSt-732</strain>
    </source>
</reference>
<proteinExistence type="inferred from homology"/>
<comment type="caution">
    <text evidence="8">The sequence shown here is derived from an EMBL/GenBank/DDBJ whole genome shotgun (WGS) entry which is preliminary data.</text>
</comment>
<comment type="similarity">
    <text evidence="2">Belongs to the transketolase family.</text>
</comment>
<gene>
    <name evidence="8" type="ORF">ENV14_05020</name>
</gene>
<dbReference type="InterPro" id="IPR005474">
    <property type="entry name" value="Transketolase_N"/>
</dbReference>
<dbReference type="SUPFAM" id="SSF52518">
    <property type="entry name" value="Thiamin diphosphate-binding fold (THDP-binding)"/>
    <property type="match status" value="1"/>
</dbReference>